<feature type="region of interest" description="Disordered" evidence="1">
    <location>
        <begin position="83"/>
        <end position="423"/>
    </location>
</feature>
<name>A0A5C5WRT1_9BACT</name>
<feature type="signal peptide" evidence="2">
    <location>
        <begin position="1"/>
        <end position="30"/>
    </location>
</feature>
<dbReference type="PANTHER" id="PTHR34819">
    <property type="entry name" value="LARGE CYSTEINE-RICH PERIPLASMIC PROTEIN OMCB"/>
    <property type="match status" value="1"/>
</dbReference>
<sequence precursor="true">MDRVNRRFLVASTFIAIPAALLMASLSVGTNPEISNVRQPIIELVDHQESDVAPQDGGAALAFAQGEQDPSAVQQVIGKQIETPKTRGIFDGFGRSSENTTSTRPRSTATRSGSEPRGLFDAWFGGNKSSSSTAPRTTQTQRPQSSSNADWDGVPYHEVERTQPGQIAQPIRNQAARTTTPRTSRTRSTASRTVTPNSSSATQTRVIRGGSGTPVAAAPTPVRRLSKPTVAQSPKPALQVPSPPTDRSVAAADEFSTESSSRRSKTSSQGLRVDSSNVAKIYSSAASDKPYQDEDVADLVPRVSRRVIRTDVAASKPSPAATPAPAVKKVEAKPAAKEEKVAKAEAKPAVVPEKKPEAKPEPKTEAVAKVETPTKVTAPDAPAKVEPQPQATLAEPTVAQSKPAYNTPVDPTKTAVPAAPPEQLGVPAASVSHRAGPAASSFGTTNQTIRQPASVQYPAFDPSANADNFSAIGSGVRQPVDPAYRTASRSHGQFNAPHGYDATHRGDAFGGHNASPAYGAPNSSDPYGSPYGYQPNSLGSASPTSPGRLTTSGQPVQSRTAPEPSANDFVGNRPAHETIATPFRPIPGYTGGADASATDSRITRRSSSEMPNADNFSQAGGDDHNQMRGKKATVAVIPRKGANIVASELPGIRVITHGPAEVMIRQDNEYEIRVENRGSIDAHGVLVRAMIPDWAEVRGRNASRGEISNEGTEERELLLWTIDHLPAGTSEQLFVRLVAARSGTYNLDVDWTLVPQKSVAQVKVHEPLLNLIIEGPEQVIYGSSQTYKVRVLNPGDGIAPNVVFTLSPNSATPQSQSIGDIPPGKEAQFEVELTAQDLGDLKIQGLAVGDLELRAEAAKTIRVSAANLEAVLAGPELKYQNTPAVYNLQVQNLGSATSDKVMATLRIPAGVEYLGGIEGATFQRGTLKWEITSLPPSGTRDYQFECNMKTTGDHMFAFDCKGTAAGQAQVAIATRVESIADLVLTINDPPAPAPIASDVTYEIVVRNRGSREAKNVRAIAQFSHGIEPLRVEGQSGEVVTGQVLFDEIPRIGAGEEVVLRVIAQAEKAGHHRFRTEVRSGDTVLVAEEATHYMSPRSDRVSRRSSDTPIR</sequence>
<feature type="compositionally biased region" description="Polar residues" evidence="1">
    <location>
        <begin position="534"/>
        <end position="560"/>
    </location>
</feature>
<dbReference type="InterPro" id="IPR013783">
    <property type="entry name" value="Ig-like_fold"/>
</dbReference>
<dbReference type="InterPro" id="IPR001434">
    <property type="entry name" value="OmcB-like_DUF11"/>
</dbReference>
<feature type="compositionally biased region" description="Low complexity" evidence="1">
    <location>
        <begin position="175"/>
        <end position="195"/>
    </location>
</feature>
<evidence type="ECO:0000313" key="4">
    <source>
        <dbReference type="EMBL" id="TWT52851.1"/>
    </source>
</evidence>
<accession>A0A5C5WRT1</accession>
<protein>
    <submittedName>
        <fullName evidence="4">Large cysteine-rich periplasmic protein OmcB</fullName>
    </submittedName>
</protein>
<dbReference type="PANTHER" id="PTHR34819:SF3">
    <property type="entry name" value="CELL SURFACE PROTEIN"/>
    <property type="match status" value="1"/>
</dbReference>
<dbReference type="RefSeq" id="WP_242631749.1">
    <property type="nucleotide sequence ID" value="NZ_SJPI01000001.1"/>
</dbReference>
<feature type="domain" description="DUF11" evidence="3">
    <location>
        <begin position="981"/>
        <end position="1079"/>
    </location>
</feature>
<feature type="compositionally biased region" description="Low complexity" evidence="1">
    <location>
        <begin position="129"/>
        <end position="147"/>
    </location>
</feature>
<dbReference type="EMBL" id="SJPI01000001">
    <property type="protein sequence ID" value="TWT52851.1"/>
    <property type="molecule type" value="Genomic_DNA"/>
</dbReference>
<evidence type="ECO:0000256" key="2">
    <source>
        <dbReference type="SAM" id="SignalP"/>
    </source>
</evidence>
<reference evidence="4 5" key="1">
    <citation type="submission" date="2019-02" db="EMBL/GenBank/DDBJ databases">
        <title>Deep-cultivation of Planctomycetes and their phenomic and genomic characterization uncovers novel biology.</title>
        <authorList>
            <person name="Wiegand S."/>
            <person name="Jogler M."/>
            <person name="Boedeker C."/>
            <person name="Pinto D."/>
            <person name="Vollmers J."/>
            <person name="Rivas-Marin E."/>
            <person name="Kohn T."/>
            <person name="Peeters S.H."/>
            <person name="Heuer A."/>
            <person name="Rast P."/>
            <person name="Oberbeckmann S."/>
            <person name="Bunk B."/>
            <person name="Jeske O."/>
            <person name="Meyerdierks A."/>
            <person name="Storesund J.E."/>
            <person name="Kallscheuer N."/>
            <person name="Luecker S."/>
            <person name="Lage O.M."/>
            <person name="Pohl T."/>
            <person name="Merkel B.J."/>
            <person name="Hornburger P."/>
            <person name="Mueller R.-W."/>
            <person name="Bruemmer F."/>
            <person name="Labrenz M."/>
            <person name="Spormann A.M."/>
            <person name="Op Den Camp H."/>
            <person name="Overmann J."/>
            <person name="Amann R."/>
            <person name="Jetten M.S.M."/>
            <person name="Mascher T."/>
            <person name="Medema M.H."/>
            <person name="Devos D.P."/>
            <person name="Kaster A.-K."/>
            <person name="Ovreas L."/>
            <person name="Rohde M."/>
            <person name="Galperin M.Y."/>
            <person name="Jogler C."/>
        </authorList>
    </citation>
    <scope>NUCLEOTIDE SEQUENCE [LARGE SCALE GENOMIC DNA]</scope>
    <source>
        <strain evidence="4 5">Pla22</strain>
    </source>
</reference>
<evidence type="ECO:0000256" key="1">
    <source>
        <dbReference type="SAM" id="MobiDB-lite"/>
    </source>
</evidence>
<dbReference type="AlphaFoldDB" id="A0A5C5WRT1"/>
<evidence type="ECO:0000313" key="5">
    <source>
        <dbReference type="Proteomes" id="UP000316598"/>
    </source>
</evidence>
<dbReference type="Proteomes" id="UP000316598">
    <property type="component" value="Unassembled WGS sequence"/>
</dbReference>
<dbReference type="InterPro" id="IPR051172">
    <property type="entry name" value="Chlamydia_OmcB"/>
</dbReference>
<feature type="domain" description="DUF11" evidence="3">
    <location>
        <begin position="658"/>
        <end position="746"/>
    </location>
</feature>
<feature type="compositionally biased region" description="Basic and acidic residues" evidence="1">
    <location>
        <begin position="328"/>
        <end position="368"/>
    </location>
</feature>
<feature type="chain" id="PRO_5022761129" evidence="2">
    <location>
        <begin position="31"/>
        <end position="1110"/>
    </location>
</feature>
<feature type="compositionally biased region" description="Low complexity" evidence="1">
    <location>
        <begin position="312"/>
        <end position="327"/>
    </location>
</feature>
<keyword evidence="2" id="KW-0732">Signal</keyword>
<comment type="caution">
    <text evidence="4">The sequence shown here is derived from an EMBL/GenBank/DDBJ whole genome shotgun (WGS) entry which is preliminary data.</text>
</comment>
<feature type="compositionally biased region" description="Low complexity" evidence="1">
    <location>
        <begin position="100"/>
        <end position="112"/>
    </location>
</feature>
<feature type="region of interest" description="Disordered" evidence="1">
    <location>
        <begin position="428"/>
        <end position="447"/>
    </location>
</feature>
<feature type="compositionally biased region" description="Polar residues" evidence="1">
    <location>
        <begin position="608"/>
        <end position="618"/>
    </location>
</feature>
<dbReference type="Pfam" id="PF01345">
    <property type="entry name" value="DUF11"/>
    <property type="match status" value="2"/>
</dbReference>
<evidence type="ECO:0000259" key="3">
    <source>
        <dbReference type="Pfam" id="PF01345"/>
    </source>
</evidence>
<keyword evidence="5" id="KW-1185">Reference proteome</keyword>
<feature type="compositionally biased region" description="Polar residues" evidence="1">
    <location>
        <begin position="196"/>
        <end position="205"/>
    </location>
</feature>
<dbReference type="Gene3D" id="2.60.40.10">
    <property type="entry name" value="Immunoglobulins"/>
    <property type="match status" value="2"/>
</dbReference>
<organism evidence="4 5">
    <name type="scientific">Rubripirellula amarantea</name>
    <dbReference type="NCBI Taxonomy" id="2527999"/>
    <lineage>
        <taxon>Bacteria</taxon>
        <taxon>Pseudomonadati</taxon>
        <taxon>Planctomycetota</taxon>
        <taxon>Planctomycetia</taxon>
        <taxon>Pirellulales</taxon>
        <taxon>Pirellulaceae</taxon>
        <taxon>Rubripirellula</taxon>
    </lineage>
</organism>
<gene>
    <name evidence="4" type="primary">omcB_1</name>
    <name evidence="4" type="ORF">Pla22_04790</name>
</gene>
<feature type="region of interest" description="Disordered" evidence="1">
    <location>
        <begin position="484"/>
        <end position="573"/>
    </location>
</feature>
<proteinExistence type="predicted"/>
<feature type="region of interest" description="Disordered" evidence="1">
    <location>
        <begin position="604"/>
        <end position="627"/>
    </location>
</feature>